<gene>
    <name evidence="5" type="ORF">C8E00_10274</name>
</gene>
<accession>A0A4V3F5C1</accession>
<proteinExistence type="predicted"/>
<comment type="caution">
    <text evidence="5">The sequence shown here is derived from an EMBL/GenBank/DDBJ whole genome shotgun (WGS) entry which is preliminary data.</text>
</comment>
<feature type="domain" description="DUF4168" evidence="4">
    <location>
        <begin position="48"/>
        <end position="124"/>
    </location>
</feature>
<dbReference type="InterPro" id="IPR025433">
    <property type="entry name" value="DUF4168"/>
</dbReference>
<evidence type="ECO:0000259" key="4">
    <source>
        <dbReference type="Pfam" id="PF13767"/>
    </source>
</evidence>
<feature type="region of interest" description="Disordered" evidence="2">
    <location>
        <begin position="24"/>
        <end position="46"/>
    </location>
</feature>
<feature type="signal peptide" evidence="3">
    <location>
        <begin position="1"/>
        <end position="25"/>
    </location>
</feature>
<dbReference type="OrthoDB" id="6900175at2"/>
<evidence type="ECO:0000256" key="2">
    <source>
        <dbReference type="SAM" id="MobiDB-lite"/>
    </source>
</evidence>
<keyword evidence="3" id="KW-0732">Signal</keyword>
<evidence type="ECO:0000256" key="1">
    <source>
        <dbReference type="SAM" id="Coils"/>
    </source>
</evidence>
<keyword evidence="6" id="KW-1185">Reference proteome</keyword>
<evidence type="ECO:0000256" key="3">
    <source>
        <dbReference type="SAM" id="SignalP"/>
    </source>
</evidence>
<sequence>MQRITAFVSAAILSTGMVAAPMAMAQQDSSAASGSDQAQQGVQTQNFSDQQLQQFADASQQIAQVSQKYTKQLQNAQDKSAQQELRKQANEEMVSVVKDSGLSVKQFNAIGQAIQQNPQLMKRVQGMVQQPQ</sequence>
<feature type="coiled-coil region" evidence="1">
    <location>
        <begin position="66"/>
        <end position="93"/>
    </location>
</feature>
<reference evidence="5 6" key="1">
    <citation type="submission" date="2019-03" db="EMBL/GenBank/DDBJ databases">
        <title>Genomic Encyclopedia of Type Strains, Phase IV (KMG-IV): sequencing the most valuable type-strain genomes for metagenomic binning, comparative biology and taxonomic classification.</title>
        <authorList>
            <person name="Goeker M."/>
        </authorList>
    </citation>
    <scope>NUCLEOTIDE SEQUENCE [LARGE SCALE GENOMIC DNA]</scope>
    <source>
        <strain evidence="5 6">DSM 6770</strain>
    </source>
</reference>
<dbReference type="Proteomes" id="UP000295380">
    <property type="component" value="Unassembled WGS sequence"/>
</dbReference>
<dbReference type="RefSeq" id="WP_133694722.1">
    <property type="nucleotide sequence ID" value="NZ_SOBR01000002.1"/>
</dbReference>
<dbReference type="AlphaFoldDB" id="A0A4V3F5C1"/>
<protein>
    <submittedName>
        <fullName evidence="5">Uncharacterized protein DUF4168</fullName>
    </submittedName>
</protein>
<dbReference type="Gene3D" id="1.20.120.1190">
    <property type="match status" value="1"/>
</dbReference>
<evidence type="ECO:0000313" key="5">
    <source>
        <dbReference type="EMBL" id="TDU23586.1"/>
    </source>
</evidence>
<organism evidence="5 6">
    <name type="scientific">Chromohalobacter marismortui</name>
    <dbReference type="NCBI Taxonomy" id="42055"/>
    <lineage>
        <taxon>Bacteria</taxon>
        <taxon>Pseudomonadati</taxon>
        <taxon>Pseudomonadota</taxon>
        <taxon>Gammaproteobacteria</taxon>
        <taxon>Oceanospirillales</taxon>
        <taxon>Halomonadaceae</taxon>
        <taxon>Chromohalobacter</taxon>
    </lineage>
</organism>
<dbReference type="EMBL" id="SOBR01000002">
    <property type="protein sequence ID" value="TDU23586.1"/>
    <property type="molecule type" value="Genomic_DNA"/>
</dbReference>
<name>A0A4V3F5C1_9GAMM</name>
<evidence type="ECO:0000313" key="6">
    <source>
        <dbReference type="Proteomes" id="UP000295380"/>
    </source>
</evidence>
<feature type="chain" id="PRO_5020540323" evidence="3">
    <location>
        <begin position="26"/>
        <end position="132"/>
    </location>
</feature>
<keyword evidence="1" id="KW-0175">Coiled coil</keyword>
<dbReference type="Pfam" id="PF13767">
    <property type="entry name" value="DUF4168"/>
    <property type="match status" value="1"/>
</dbReference>